<dbReference type="Gene3D" id="1.10.760.10">
    <property type="entry name" value="Cytochrome c-like domain"/>
    <property type="match status" value="2"/>
</dbReference>
<keyword evidence="5 19" id="KW-1003">Cell membrane</keyword>
<proteinExistence type="inferred from homology"/>
<evidence type="ECO:0000256" key="8">
    <source>
        <dbReference type="ARBA" id="ARBA00022660"/>
    </source>
</evidence>
<comment type="cofactor">
    <cofactor evidence="19 21">
        <name>heme c</name>
        <dbReference type="ChEBI" id="CHEBI:61717"/>
    </cofactor>
    <text evidence="19 21">Binds 2 heme C groups per subunit.</text>
</comment>
<feature type="binding site" description="covalent" evidence="21">
    <location>
        <position position="230"/>
    </location>
    <ligand>
        <name>heme c</name>
        <dbReference type="ChEBI" id="CHEBI:61717"/>
        <label>2</label>
    </ligand>
</feature>
<dbReference type="PANTHER" id="PTHR33751:SF1">
    <property type="entry name" value="CBB3-TYPE CYTOCHROME C OXIDASE SUBUNIT FIXP"/>
    <property type="match status" value="1"/>
</dbReference>
<dbReference type="InterPro" id="IPR050597">
    <property type="entry name" value="Cytochrome_c_Oxidase_Subunit"/>
</dbReference>
<evidence type="ECO:0000256" key="21">
    <source>
        <dbReference type="PIRSR" id="PIRSR000006-2"/>
    </source>
</evidence>
<comment type="similarity">
    <text evidence="3 19">Belongs to the CcoP / FixP family.</text>
</comment>
<evidence type="ECO:0000256" key="9">
    <source>
        <dbReference type="ARBA" id="ARBA00022692"/>
    </source>
</evidence>
<evidence type="ECO:0000256" key="20">
    <source>
        <dbReference type="PIRSR" id="PIRSR000006-1"/>
    </source>
</evidence>
<keyword evidence="18 19" id="KW-0472">Membrane</keyword>
<dbReference type="GO" id="GO:0005506">
    <property type="term" value="F:iron ion binding"/>
    <property type="evidence" value="ECO:0007669"/>
    <property type="project" value="InterPro"/>
</dbReference>
<evidence type="ECO:0000256" key="2">
    <source>
        <dbReference type="ARBA" id="ARBA00004673"/>
    </source>
</evidence>
<keyword evidence="15 19" id="KW-0560">Oxidoreductase</keyword>
<protein>
    <recommendedName>
        <fullName evidence="19">Cbb3-type cytochrome c oxidase subunit</fullName>
    </recommendedName>
</protein>
<evidence type="ECO:0000256" key="7">
    <source>
        <dbReference type="ARBA" id="ARBA00022617"/>
    </source>
</evidence>
<dbReference type="InterPro" id="IPR038414">
    <property type="entry name" value="CcoP_N_sf"/>
</dbReference>
<feature type="transmembrane region" description="Helical" evidence="22">
    <location>
        <begin position="34"/>
        <end position="52"/>
    </location>
</feature>
<evidence type="ECO:0000256" key="4">
    <source>
        <dbReference type="ARBA" id="ARBA00022448"/>
    </source>
</evidence>
<keyword evidence="14 22" id="KW-1133">Transmembrane helix</keyword>
<feature type="binding site" description="covalent" evidence="21">
    <location>
        <position position="142"/>
    </location>
    <ligand>
        <name>heme c</name>
        <dbReference type="ChEBI" id="CHEBI:61717"/>
        <label>1</label>
    </ligand>
</feature>
<dbReference type="STRING" id="160660.BJI67_14700"/>
<evidence type="ECO:0000256" key="14">
    <source>
        <dbReference type="ARBA" id="ARBA00022989"/>
    </source>
</evidence>
<dbReference type="AlphaFoldDB" id="A0A1A6C0W7"/>
<dbReference type="PRINTS" id="PR00605">
    <property type="entry name" value="CYTCHROMECIC"/>
</dbReference>
<dbReference type="Pfam" id="PF13442">
    <property type="entry name" value="Cytochrome_CBB3"/>
    <property type="match status" value="2"/>
</dbReference>
<keyword evidence="16 19" id="KW-0408">Iron</keyword>
<dbReference type="Proteomes" id="UP000029273">
    <property type="component" value="Unassembled WGS sequence"/>
</dbReference>
<keyword evidence="4 19" id="KW-0813">Transport</keyword>
<feature type="binding site" description="axial binding residue" evidence="20">
    <location>
        <position position="143"/>
    </location>
    <ligand>
        <name>heme c</name>
        <dbReference type="ChEBI" id="CHEBI:61717"/>
        <label>1</label>
    </ligand>
    <ligandPart>
        <name>Fe</name>
        <dbReference type="ChEBI" id="CHEBI:18248"/>
    </ligandPart>
</feature>
<evidence type="ECO:0000256" key="11">
    <source>
        <dbReference type="ARBA" id="ARBA00022737"/>
    </source>
</evidence>
<evidence type="ECO:0000313" key="24">
    <source>
        <dbReference type="EMBL" id="OBS08200.1"/>
    </source>
</evidence>
<gene>
    <name evidence="24" type="ORF">Thpro_022450</name>
</gene>
<evidence type="ECO:0000256" key="13">
    <source>
        <dbReference type="ARBA" id="ARBA00022982"/>
    </source>
</evidence>
<keyword evidence="10 19" id="KW-0479">Metal-binding</keyword>
<dbReference type="GO" id="GO:0005886">
    <property type="term" value="C:plasma membrane"/>
    <property type="evidence" value="ECO:0007669"/>
    <property type="project" value="UniProtKB-SubCell"/>
</dbReference>
<dbReference type="InterPro" id="IPR036909">
    <property type="entry name" value="Cyt_c-like_dom_sf"/>
</dbReference>
<name>A0A1A6C0W7_9GAMM</name>
<evidence type="ECO:0000256" key="22">
    <source>
        <dbReference type="SAM" id="Phobius"/>
    </source>
</evidence>
<dbReference type="SUPFAM" id="SSF46626">
    <property type="entry name" value="Cytochrome c"/>
    <property type="match status" value="2"/>
</dbReference>
<evidence type="ECO:0000256" key="6">
    <source>
        <dbReference type="ARBA" id="ARBA00022519"/>
    </source>
</evidence>
<evidence type="ECO:0000256" key="17">
    <source>
        <dbReference type="ARBA" id="ARBA00023065"/>
    </source>
</evidence>
<feature type="binding site" description="axial binding residue" evidence="20">
    <location>
        <position position="284"/>
    </location>
    <ligand>
        <name>heme c</name>
        <dbReference type="ChEBI" id="CHEBI:61717"/>
        <label>1</label>
    </ligand>
    <ligandPart>
        <name>Fe</name>
        <dbReference type="ChEBI" id="CHEBI:18248"/>
    </ligandPart>
</feature>
<dbReference type="GO" id="GO:0020037">
    <property type="term" value="F:heme binding"/>
    <property type="evidence" value="ECO:0007669"/>
    <property type="project" value="InterPro"/>
</dbReference>
<feature type="binding site" description="axial binding residue" evidence="20">
    <location>
        <position position="183"/>
    </location>
    <ligand>
        <name>heme c</name>
        <dbReference type="ChEBI" id="CHEBI:61717"/>
        <label>2</label>
    </ligand>
    <ligandPart>
        <name>Fe</name>
        <dbReference type="ChEBI" id="CHEBI:18248"/>
    </ligandPart>
</feature>
<keyword evidence="17 19" id="KW-0406">Ion transport</keyword>
<dbReference type="GO" id="GO:0016491">
    <property type="term" value="F:oxidoreductase activity"/>
    <property type="evidence" value="ECO:0007669"/>
    <property type="project" value="UniProtKB-KW"/>
</dbReference>
<dbReference type="UniPathway" id="UPA00705"/>
<feature type="binding site" description="covalent" evidence="21">
    <location>
        <position position="139"/>
    </location>
    <ligand>
        <name>heme c</name>
        <dbReference type="ChEBI" id="CHEBI:61717"/>
        <label>1</label>
    </ligand>
</feature>
<dbReference type="NCBIfam" id="TIGR00782">
    <property type="entry name" value="ccoP"/>
    <property type="match status" value="1"/>
</dbReference>
<dbReference type="InterPro" id="IPR009056">
    <property type="entry name" value="Cyt_c-like_dom"/>
</dbReference>
<dbReference type="PANTHER" id="PTHR33751">
    <property type="entry name" value="CBB3-TYPE CYTOCHROME C OXIDASE SUBUNIT FIXP"/>
    <property type="match status" value="1"/>
</dbReference>
<dbReference type="RefSeq" id="WP_065089699.1">
    <property type="nucleotide sequence ID" value="NZ_JQSG02000006.1"/>
</dbReference>
<evidence type="ECO:0000256" key="3">
    <source>
        <dbReference type="ARBA" id="ARBA00006113"/>
    </source>
</evidence>
<comment type="subunit">
    <text evidence="19">Component of the cbb3-type cytochrome c oxidase.</text>
</comment>
<organism evidence="24 25">
    <name type="scientific">Acidihalobacter prosperus</name>
    <dbReference type="NCBI Taxonomy" id="160660"/>
    <lineage>
        <taxon>Bacteria</taxon>
        <taxon>Pseudomonadati</taxon>
        <taxon>Pseudomonadota</taxon>
        <taxon>Gammaproteobacteria</taxon>
        <taxon>Chromatiales</taxon>
        <taxon>Ectothiorhodospiraceae</taxon>
        <taxon>Acidihalobacter</taxon>
    </lineage>
</organism>
<evidence type="ECO:0000256" key="16">
    <source>
        <dbReference type="ARBA" id="ARBA00023004"/>
    </source>
</evidence>
<feature type="binding site" description="axial binding residue" evidence="20">
    <location>
        <position position="234"/>
    </location>
    <ligand>
        <name>heme c</name>
        <dbReference type="ChEBI" id="CHEBI:61717"/>
        <label>2</label>
    </ligand>
    <ligandPart>
        <name>Fe</name>
        <dbReference type="ChEBI" id="CHEBI:18248"/>
    </ligandPart>
</feature>
<dbReference type="GO" id="GO:0009055">
    <property type="term" value="F:electron transfer activity"/>
    <property type="evidence" value="ECO:0007669"/>
    <property type="project" value="InterPro"/>
</dbReference>
<feature type="domain" description="Cytochrome c" evidence="23">
    <location>
        <begin position="214"/>
        <end position="307"/>
    </location>
</feature>
<dbReference type="PROSITE" id="PS51007">
    <property type="entry name" value="CYTC"/>
    <property type="match status" value="2"/>
</dbReference>
<evidence type="ECO:0000256" key="18">
    <source>
        <dbReference type="ARBA" id="ARBA00023136"/>
    </source>
</evidence>
<comment type="pathway">
    <text evidence="2 19">Energy metabolism; oxidative phosphorylation.</text>
</comment>
<dbReference type="OrthoDB" id="9811281at2"/>
<accession>A0A1A6C0W7</accession>
<evidence type="ECO:0000256" key="19">
    <source>
        <dbReference type="PIRNR" id="PIRNR000006"/>
    </source>
</evidence>
<sequence>MSDPKGRGDEGEVETTGHVWDGDLQEYNNPLPGWWIWAFYGTVVFAVVYWFLYPAWPIGKTFTKGFETVTYTQADGKQTTVPWSTRAEFVHDMQSGPEAVKQKVWLDKASQATMQQLETDPQLLDFTMKIGKRLFGDNCAACHGAGGQGVLGHYPNLTDDAWLWGGSLAAIRETIMRGHHGFMPAFKGSFTQTEVTDLAEFVLSLSGTPGGNEAAIQRGAQLFRSDQSGCFYCHTKAGTGNRVVGSANLADKVWTIANVPGASSYTAKVAAVASVIDNGVQRQMPAWDHRLSQTEIKLLAVYVHALGGGQ</sequence>
<dbReference type="Pfam" id="PF14715">
    <property type="entry name" value="FixP_N"/>
    <property type="match status" value="1"/>
</dbReference>
<comment type="function">
    <text evidence="19">C-type cytochrome. Part of the cbb3-type cytochrome c oxidase complex.</text>
</comment>
<comment type="subcellular location">
    <subcellularLocation>
        <location evidence="1 19">Cell inner membrane</location>
    </subcellularLocation>
</comment>
<keyword evidence="25" id="KW-1185">Reference proteome</keyword>
<feature type="binding site" description="covalent" evidence="21">
    <location>
        <position position="233"/>
    </location>
    <ligand>
        <name>heme c</name>
        <dbReference type="ChEBI" id="CHEBI:61717"/>
        <label>2</label>
    </ligand>
</feature>
<comment type="caution">
    <text evidence="24">The sequence shown here is derived from an EMBL/GenBank/DDBJ whole genome shotgun (WGS) entry which is preliminary data.</text>
</comment>
<keyword evidence="12 19" id="KW-0375">Hydrogen ion transport</keyword>
<dbReference type="InterPro" id="IPR004678">
    <property type="entry name" value="Cyt_c_oxidase_cbb3_su3"/>
</dbReference>
<dbReference type="GO" id="GO:1902600">
    <property type="term" value="P:proton transmembrane transport"/>
    <property type="evidence" value="ECO:0007669"/>
    <property type="project" value="UniProtKB-KW"/>
</dbReference>
<evidence type="ECO:0000259" key="23">
    <source>
        <dbReference type="PROSITE" id="PS51007"/>
    </source>
</evidence>
<dbReference type="Gene3D" id="6.10.280.130">
    <property type="match status" value="1"/>
</dbReference>
<keyword evidence="9 22" id="KW-0812">Transmembrane</keyword>
<feature type="domain" description="Cytochrome c" evidence="23">
    <location>
        <begin position="126"/>
        <end position="206"/>
    </location>
</feature>
<keyword evidence="8 19" id="KW-0679">Respiratory chain</keyword>
<evidence type="ECO:0000256" key="15">
    <source>
        <dbReference type="ARBA" id="ARBA00023002"/>
    </source>
</evidence>
<reference evidence="24 25" key="1">
    <citation type="journal article" date="2014" name="Genome Announc.">
        <title>Draft Genome Sequence of the Iron-Oxidizing, Acidophilic, and Halotolerant 'Thiobacillus prosperus' Type Strain DSM 5130.</title>
        <authorList>
            <person name="Ossandon F.J."/>
            <person name="Cardenas J.P."/>
            <person name="Corbett M."/>
            <person name="Quatrini R."/>
            <person name="Holmes D.S."/>
            <person name="Watkin E."/>
        </authorList>
    </citation>
    <scope>NUCLEOTIDE SEQUENCE [LARGE SCALE GENOMIC DNA]</scope>
    <source>
        <strain evidence="24 25">DSM 5130</strain>
    </source>
</reference>
<evidence type="ECO:0000256" key="12">
    <source>
        <dbReference type="ARBA" id="ARBA00022781"/>
    </source>
</evidence>
<evidence type="ECO:0000313" key="25">
    <source>
        <dbReference type="Proteomes" id="UP000029273"/>
    </source>
</evidence>
<keyword evidence="7 19" id="KW-0349">Heme</keyword>
<keyword evidence="11" id="KW-0677">Repeat</keyword>
<dbReference type="EMBL" id="JQSG02000006">
    <property type="protein sequence ID" value="OBS08200.1"/>
    <property type="molecule type" value="Genomic_DNA"/>
</dbReference>
<dbReference type="GO" id="GO:0006119">
    <property type="term" value="P:oxidative phosphorylation"/>
    <property type="evidence" value="ECO:0007669"/>
    <property type="project" value="UniProtKB-UniPathway"/>
</dbReference>
<evidence type="ECO:0000256" key="1">
    <source>
        <dbReference type="ARBA" id="ARBA00004533"/>
    </source>
</evidence>
<dbReference type="InterPro" id="IPR032858">
    <property type="entry name" value="CcoP_N"/>
</dbReference>
<keyword evidence="6 19" id="KW-0997">Cell inner membrane</keyword>
<evidence type="ECO:0000256" key="10">
    <source>
        <dbReference type="ARBA" id="ARBA00022723"/>
    </source>
</evidence>
<keyword evidence="13 19" id="KW-0249">Electron transport</keyword>
<dbReference type="PIRSF" id="PIRSF000006">
    <property type="entry name" value="Cbb3-Cox_fixP"/>
    <property type="match status" value="1"/>
</dbReference>
<dbReference type="InterPro" id="IPR008168">
    <property type="entry name" value="Cyt_C_IC"/>
</dbReference>
<evidence type="ECO:0000256" key="5">
    <source>
        <dbReference type="ARBA" id="ARBA00022475"/>
    </source>
</evidence>